<dbReference type="EMBL" id="PFAT01000036">
    <property type="protein sequence ID" value="PIR92213.1"/>
    <property type="molecule type" value="Genomic_DNA"/>
</dbReference>
<organism evidence="1 2">
    <name type="scientific">Candidatus Falkowbacteria bacterium CG10_big_fil_rev_8_21_14_0_10_44_15</name>
    <dbReference type="NCBI Taxonomy" id="1974569"/>
    <lineage>
        <taxon>Bacteria</taxon>
        <taxon>Candidatus Falkowiibacteriota</taxon>
    </lineage>
</organism>
<comment type="caution">
    <text evidence="1">The sequence shown here is derived from an EMBL/GenBank/DDBJ whole genome shotgun (WGS) entry which is preliminary data.</text>
</comment>
<proteinExistence type="predicted"/>
<protein>
    <submittedName>
        <fullName evidence="1">Uncharacterized protein</fullName>
    </submittedName>
</protein>
<dbReference type="Proteomes" id="UP000228510">
    <property type="component" value="Unassembled WGS sequence"/>
</dbReference>
<reference evidence="2" key="1">
    <citation type="submission" date="2017-09" db="EMBL/GenBank/DDBJ databases">
        <title>Depth-based differentiation of microbial function through sediment-hosted aquifers and enrichment of novel symbionts in the deep terrestrial subsurface.</title>
        <authorList>
            <person name="Probst A.J."/>
            <person name="Ladd B."/>
            <person name="Jarett J.K."/>
            <person name="Geller-Mcgrath D.E."/>
            <person name="Sieber C.M.K."/>
            <person name="Emerson J.B."/>
            <person name="Anantharaman K."/>
            <person name="Thomas B.C."/>
            <person name="Malmstrom R."/>
            <person name="Stieglmeier M."/>
            <person name="Klingl A."/>
            <person name="Woyke T."/>
            <person name="Ryan C.M."/>
            <person name="Banfield J.F."/>
        </authorList>
    </citation>
    <scope>NUCLEOTIDE SEQUENCE [LARGE SCALE GENOMIC DNA]</scope>
</reference>
<name>A0A2H0UZF2_9BACT</name>
<evidence type="ECO:0000313" key="2">
    <source>
        <dbReference type="Proteomes" id="UP000228510"/>
    </source>
</evidence>
<sequence length="210" mass="25136">MSFDKKPNKKITEQKVMPKNIFQDIDPRDPIVVIDDIISHLQEMQEMLIAERELEHNPTKRRLRRVYERRRNLSRHPLLVLARRYSELAQDFLNEFWFEQQKMVLQYGVEISVDDLSEEMDHIAWLHPVILSKTWRYLTEKVAPPRLLEVQTRRPNLRQLPSSVFVIEECIKKSTFALNSFLRKRSSQNERASEMLKLLEQIQQGVQLTK</sequence>
<evidence type="ECO:0000313" key="1">
    <source>
        <dbReference type="EMBL" id="PIR92213.1"/>
    </source>
</evidence>
<gene>
    <name evidence="1" type="ORF">COU01_02910</name>
</gene>
<accession>A0A2H0UZF2</accession>
<dbReference type="AlphaFoldDB" id="A0A2H0UZF2"/>